<gene>
    <name evidence="2" type="ORF">M3M36_04285</name>
</gene>
<feature type="compositionally biased region" description="Basic residues" evidence="1">
    <location>
        <begin position="145"/>
        <end position="175"/>
    </location>
</feature>
<reference evidence="2" key="1">
    <citation type="submission" date="2022-05" db="EMBL/GenBank/DDBJ databases">
        <authorList>
            <person name="Oliphant S.A."/>
            <person name="Watson-Haigh N.S."/>
            <person name="Sumby K.M."/>
            <person name="Gardner J.M."/>
            <person name="Jiranek V."/>
        </authorList>
    </citation>
    <scope>NUCLEOTIDE SEQUENCE</scope>
    <source>
        <strain evidence="2">KI3_B9</strain>
    </source>
</reference>
<protein>
    <submittedName>
        <fullName evidence="2">DUF2992 family protein</fullName>
    </submittedName>
</protein>
<keyword evidence="3" id="KW-1185">Reference proteome</keyword>
<evidence type="ECO:0000256" key="1">
    <source>
        <dbReference type="SAM" id="MobiDB-lite"/>
    </source>
</evidence>
<sequence length="175" mass="20704">MFLPSFPEIHQLLLNKVANSTVGLGSSTSAFKERFKMHTVTCQLTITFDGSFYRAIFESYNQNTYTVYQKVLGTTEPKLPLLEQLILKYYYEFSFSSGIELSDPPYHQKINPKRLQRKVHREETSISTKAQKALKQQREEIKSTRQLKKKKQKQQKKQKKFKQKQEKKRLKKRGH</sequence>
<dbReference type="Proteomes" id="UP001056093">
    <property type="component" value="Chromosome"/>
</dbReference>
<accession>A0ABY5BZ89</accession>
<feature type="region of interest" description="Disordered" evidence="1">
    <location>
        <begin position="113"/>
        <end position="175"/>
    </location>
</feature>
<dbReference type="InterPro" id="IPR016787">
    <property type="entry name" value="UCP021328"/>
</dbReference>
<evidence type="ECO:0000313" key="2">
    <source>
        <dbReference type="EMBL" id="USS91556.1"/>
    </source>
</evidence>
<dbReference type="RefSeq" id="WP_252773380.1">
    <property type="nucleotide sequence ID" value="NZ_CP097122.1"/>
</dbReference>
<organism evidence="2 3">
    <name type="scientific">Fructobacillus americanaquae</name>
    <dbReference type="NCBI Taxonomy" id="2940302"/>
    <lineage>
        <taxon>Bacteria</taxon>
        <taxon>Bacillati</taxon>
        <taxon>Bacillota</taxon>
        <taxon>Bacilli</taxon>
        <taxon>Lactobacillales</taxon>
        <taxon>Lactobacillaceae</taxon>
        <taxon>Fructobacillus</taxon>
    </lineage>
</organism>
<dbReference type="EMBL" id="CP097122">
    <property type="protein sequence ID" value="USS91556.1"/>
    <property type="molecule type" value="Genomic_DNA"/>
</dbReference>
<proteinExistence type="predicted"/>
<evidence type="ECO:0000313" key="3">
    <source>
        <dbReference type="Proteomes" id="UP001056093"/>
    </source>
</evidence>
<dbReference type="Pfam" id="PF11208">
    <property type="entry name" value="DUF2992"/>
    <property type="match status" value="1"/>
</dbReference>
<name>A0ABY5BZ89_9LACO</name>